<reference evidence="8 9" key="1">
    <citation type="journal article" date="2016" name="Antonie Van Leeuwenhoek">
        <title>Nocardia donostiensis sp. nov., isolated from human respiratory specimens.</title>
        <authorList>
            <person name="Ercibengoa M."/>
            <person name="Bell M."/>
            <person name="Marimon J.M."/>
            <person name="Humrighouse B."/>
            <person name="Klenk H.P."/>
            <person name="Potter G."/>
            <person name="Perez-Trallero E."/>
        </authorList>
    </citation>
    <scope>NUCLEOTIDE SEQUENCE [LARGE SCALE GENOMIC DNA]</scope>
    <source>
        <strain evidence="8 9">X1655</strain>
    </source>
</reference>
<dbReference type="OrthoDB" id="5168853at2"/>
<dbReference type="GO" id="GO:0050660">
    <property type="term" value="F:flavin adenine dinucleotide binding"/>
    <property type="evidence" value="ECO:0007669"/>
    <property type="project" value="InterPro"/>
</dbReference>
<evidence type="ECO:0000256" key="4">
    <source>
        <dbReference type="ARBA" id="ARBA00022827"/>
    </source>
</evidence>
<evidence type="ECO:0000313" key="8">
    <source>
        <dbReference type="EMBL" id="ONM47717.1"/>
    </source>
</evidence>
<comment type="similarity">
    <text evidence="1">Belongs to the FMO family.</text>
</comment>
<keyword evidence="4" id="KW-0274">FAD</keyword>
<keyword evidence="5" id="KW-0521">NADP</keyword>
<dbReference type="SUPFAM" id="SSF51905">
    <property type="entry name" value="FAD/NAD(P)-binding domain"/>
    <property type="match status" value="2"/>
</dbReference>
<dbReference type="AlphaFoldDB" id="A0A1W0ATT5"/>
<evidence type="ECO:0000256" key="6">
    <source>
        <dbReference type="ARBA" id="ARBA00023002"/>
    </source>
</evidence>
<feature type="region of interest" description="Disordered" evidence="7">
    <location>
        <begin position="486"/>
        <end position="508"/>
    </location>
</feature>
<dbReference type="PRINTS" id="PR00370">
    <property type="entry name" value="FMOXYGENASE"/>
</dbReference>
<name>A0A1W0ATT5_9NOCA</name>
<dbReference type="STRING" id="1538463.B0T36_18070"/>
<dbReference type="RefSeq" id="WP_077117843.1">
    <property type="nucleotide sequence ID" value="NZ_LOKT01000012.1"/>
</dbReference>
<dbReference type="InterPro" id="IPR050346">
    <property type="entry name" value="FMO-like"/>
</dbReference>
<dbReference type="PROSITE" id="PS51257">
    <property type="entry name" value="PROKAR_LIPOPROTEIN"/>
    <property type="match status" value="1"/>
</dbReference>
<dbReference type="GO" id="GO:0004499">
    <property type="term" value="F:N,N-dimethylaniline monooxygenase activity"/>
    <property type="evidence" value="ECO:0007669"/>
    <property type="project" value="InterPro"/>
</dbReference>
<evidence type="ECO:0000256" key="7">
    <source>
        <dbReference type="SAM" id="MobiDB-lite"/>
    </source>
</evidence>
<dbReference type="InterPro" id="IPR036188">
    <property type="entry name" value="FAD/NAD-bd_sf"/>
</dbReference>
<keyword evidence="8" id="KW-0503">Monooxygenase</keyword>
<evidence type="ECO:0000256" key="2">
    <source>
        <dbReference type="ARBA" id="ARBA00010139"/>
    </source>
</evidence>
<sequence length="508" mass="55292">MRSGNRIVIVGAGIAGLACAKVLSEEGFPVEVFDRAPDVGGVWSQTRRYPGLRAQSSKHTYHFSDHPMPADYPRVPDGRQMQEYLAGYAQRFGLTDKIRLQTEVVAADPVDGGWLLEIRDETGIHRTSCDHLVIANGVFSEPAVPEFRGEDDYFDAGGQLGHSSQFLDTEAVRDKSVVVVGYGAAACDLAEAISHVAVSTTVVARRLLWKMPRKLASGVDFEQLMLTRMGQAHFAHPEPGRFQRFLHGPGRSFRQANLDLLEALAVKRTGLAEHDLVPDGRFEQIAEATFALATEGFAEQVAAGRITVRGGATVAALQAGTAGPAVELSTGEHIPADIVVCATGFQQRVRFLTPYVQRQLADDNGNFRLYRQILPLTVPHLTFAGYNSSLVSALSAEIDAHWTAALLTGDLVLPPQETMNERIDQRLHLMEERSPGHHAHGTGITPFAIRDLDDRLGDLGVRLPFGARAAQWLRPVRPAAYRVVAGRRRSGAPREPLTPPVAGPAPHT</sequence>
<proteinExistence type="inferred from homology"/>
<dbReference type="InterPro" id="IPR020946">
    <property type="entry name" value="Flavin_mOase-like"/>
</dbReference>
<comment type="similarity">
    <text evidence="2">Belongs to the FAD-binding monooxygenase family.</text>
</comment>
<dbReference type="InterPro" id="IPR000960">
    <property type="entry name" value="Flavin_mOase"/>
</dbReference>
<dbReference type="Pfam" id="PF00743">
    <property type="entry name" value="FMO-like"/>
    <property type="match status" value="1"/>
</dbReference>
<dbReference type="Proteomes" id="UP000188836">
    <property type="component" value="Unassembled WGS sequence"/>
</dbReference>
<dbReference type="GO" id="GO:0050661">
    <property type="term" value="F:NADP binding"/>
    <property type="evidence" value="ECO:0007669"/>
    <property type="project" value="InterPro"/>
</dbReference>
<evidence type="ECO:0000256" key="5">
    <source>
        <dbReference type="ARBA" id="ARBA00022857"/>
    </source>
</evidence>
<gene>
    <name evidence="8" type="ORF">B0T46_15735</name>
</gene>
<keyword evidence="9" id="KW-1185">Reference proteome</keyword>
<evidence type="ECO:0000256" key="1">
    <source>
        <dbReference type="ARBA" id="ARBA00009183"/>
    </source>
</evidence>
<keyword evidence="3" id="KW-0285">Flavoprotein</keyword>
<evidence type="ECO:0000313" key="9">
    <source>
        <dbReference type="Proteomes" id="UP000188836"/>
    </source>
</evidence>
<accession>A0A1W0ATT5</accession>
<evidence type="ECO:0000256" key="3">
    <source>
        <dbReference type="ARBA" id="ARBA00022630"/>
    </source>
</evidence>
<organism evidence="8 9">
    <name type="scientific">Nocardia donostiensis</name>
    <dbReference type="NCBI Taxonomy" id="1538463"/>
    <lineage>
        <taxon>Bacteria</taxon>
        <taxon>Bacillati</taxon>
        <taxon>Actinomycetota</taxon>
        <taxon>Actinomycetes</taxon>
        <taxon>Mycobacteriales</taxon>
        <taxon>Nocardiaceae</taxon>
        <taxon>Nocardia</taxon>
    </lineage>
</organism>
<dbReference type="PIRSF" id="PIRSF000332">
    <property type="entry name" value="FMO"/>
    <property type="match status" value="1"/>
</dbReference>
<protein>
    <submittedName>
        <fullName evidence="8">Monooxygenase</fullName>
    </submittedName>
</protein>
<feature type="compositionally biased region" description="Pro residues" evidence="7">
    <location>
        <begin position="496"/>
        <end position="508"/>
    </location>
</feature>
<comment type="caution">
    <text evidence="8">The sequence shown here is derived from an EMBL/GenBank/DDBJ whole genome shotgun (WGS) entry which is preliminary data.</text>
</comment>
<dbReference type="EMBL" id="MUMY01000013">
    <property type="protein sequence ID" value="ONM47717.1"/>
    <property type="molecule type" value="Genomic_DNA"/>
</dbReference>
<keyword evidence="6" id="KW-0560">Oxidoreductase</keyword>
<dbReference type="Gene3D" id="3.50.50.60">
    <property type="entry name" value="FAD/NAD(P)-binding domain"/>
    <property type="match status" value="1"/>
</dbReference>
<dbReference type="PANTHER" id="PTHR23023">
    <property type="entry name" value="DIMETHYLANILINE MONOOXYGENASE"/>
    <property type="match status" value="1"/>
</dbReference>